<protein>
    <submittedName>
        <fullName evidence="1">Uncharacterized protein</fullName>
    </submittedName>
</protein>
<keyword evidence="2" id="KW-1185">Reference proteome</keyword>
<organism evidence="1 2">
    <name type="scientific">Lentinula aff. lateritia</name>
    <dbReference type="NCBI Taxonomy" id="2804960"/>
    <lineage>
        <taxon>Eukaryota</taxon>
        <taxon>Fungi</taxon>
        <taxon>Dikarya</taxon>
        <taxon>Basidiomycota</taxon>
        <taxon>Agaricomycotina</taxon>
        <taxon>Agaricomycetes</taxon>
        <taxon>Agaricomycetidae</taxon>
        <taxon>Agaricales</taxon>
        <taxon>Marasmiineae</taxon>
        <taxon>Omphalotaceae</taxon>
        <taxon>Lentinula</taxon>
    </lineage>
</organism>
<dbReference type="EMBL" id="MU795005">
    <property type="protein sequence ID" value="KAJ3813033.1"/>
    <property type="molecule type" value="Genomic_DNA"/>
</dbReference>
<evidence type="ECO:0000313" key="1">
    <source>
        <dbReference type="EMBL" id="KAJ3813033.1"/>
    </source>
</evidence>
<dbReference type="Proteomes" id="UP001163835">
    <property type="component" value="Unassembled WGS sequence"/>
</dbReference>
<accession>A0ACC1U8A0</accession>
<sequence>MTRGKPLSEDLCHTIINLRCNSCKRRTLQRILSQHRKCIQGTLLLTTDLRGRKRKISIEDMKLIHGLLAHTPDMYLDELKQQLEEQRGTQANWIQAQEDYSCCNCLCLRLAQRHKQHPFLIVFSHVISEIPLSNHFIMRNVHDTREDFFINCESGGLTGRLRMARSPNGSRFIPRHATLMTSFGVGRGGRRGASGFRVIFRPYVTFLNFYCLGHTIQDTTMGRSEDILQLVNALKITVIGGGLSKISLFSFDTI</sequence>
<name>A0ACC1U8A0_9AGAR</name>
<reference evidence="1" key="1">
    <citation type="submission" date="2022-09" db="EMBL/GenBank/DDBJ databases">
        <title>A Global Phylogenomic Analysis of the Shiitake Genus Lentinula.</title>
        <authorList>
            <consortium name="DOE Joint Genome Institute"/>
            <person name="Sierra-Patev S."/>
            <person name="Min B."/>
            <person name="Naranjo-Ortiz M."/>
            <person name="Looney B."/>
            <person name="Konkel Z."/>
            <person name="Slot J.C."/>
            <person name="Sakamoto Y."/>
            <person name="Steenwyk J.L."/>
            <person name="Rokas A."/>
            <person name="Carro J."/>
            <person name="Camarero S."/>
            <person name="Ferreira P."/>
            <person name="Molpeceres G."/>
            <person name="Ruiz-Duenas F.J."/>
            <person name="Serrano A."/>
            <person name="Henrissat B."/>
            <person name="Drula E."/>
            <person name="Hughes K.W."/>
            <person name="Mata J.L."/>
            <person name="Ishikawa N.K."/>
            <person name="Vargas-Isla R."/>
            <person name="Ushijima S."/>
            <person name="Smith C.A."/>
            <person name="Ahrendt S."/>
            <person name="Andreopoulos W."/>
            <person name="He G."/>
            <person name="Labutti K."/>
            <person name="Lipzen A."/>
            <person name="Ng V."/>
            <person name="Riley R."/>
            <person name="Sandor L."/>
            <person name="Barry K."/>
            <person name="Martinez A.T."/>
            <person name="Xiao Y."/>
            <person name="Gibbons J.G."/>
            <person name="Terashima K."/>
            <person name="Grigoriev I.V."/>
            <person name="Hibbett D.S."/>
        </authorList>
    </citation>
    <scope>NUCLEOTIDE SEQUENCE</scope>
    <source>
        <strain evidence="1">TMI1499</strain>
    </source>
</reference>
<comment type="caution">
    <text evidence="1">The sequence shown here is derived from an EMBL/GenBank/DDBJ whole genome shotgun (WGS) entry which is preliminary data.</text>
</comment>
<proteinExistence type="predicted"/>
<gene>
    <name evidence="1" type="ORF">F5876DRAFT_63504</name>
</gene>
<evidence type="ECO:0000313" key="2">
    <source>
        <dbReference type="Proteomes" id="UP001163835"/>
    </source>
</evidence>